<dbReference type="OrthoDB" id="5832279at2759"/>
<keyword evidence="2 5" id="KW-0812">Transmembrane</keyword>
<feature type="transmembrane region" description="Helical" evidence="5">
    <location>
        <begin position="244"/>
        <end position="264"/>
    </location>
</feature>
<evidence type="ECO:0000256" key="4">
    <source>
        <dbReference type="ARBA" id="ARBA00023136"/>
    </source>
</evidence>
<keyword evidence="3 5" id="KW-1133">Transmembrane helix</keyword>
<reference evidence="6" key="1">
    <citation type="submission" date="2021-10" db="EMBL/GenBank/DDBJ databases">
        <title>Tropical sea cucumber genome reveals ecological adaptation and Cuvierian tubules defense mechanism.</title>
        <authorList>
            <person name="Chen T."/>
        </authorList>
    </citation>
    <scope>NUCLEOTIDE SEQUENCE</scope>
    <source>
        <strain evidence="6">Nanhai2018</strain>
        <tissue evidence="6">Muscle</tissue>
    </source>
</reference>
<dbReference type="SMART" id="SM01417">
    <property type="entry name" value="Solute_trans_a"/>
    <property type="match status" value="1"/>
</dbReference>
<comment type="subcellular location">
    <subcellularLocation>
        <location evidence="1">Membrane</location>
        <topology evidence="1">Multi-pass membrane protein</topology>
    </subcellularLocation>
</comment>
<organism evidence="6 7">
    <name type="scientific">Holothuria leucospilota</name>
    <name type="common">Black long sea cucumber</name>
    <name type="synonym">Mertensiothuria leucospilota</name>
    <dbReference type="NCBI Taxonomy" id="206669"/>
    <lineage>
        <taxon>Eukaryota</taxon>
        <taxon>Metazoa</taxon>
        <taxon>Echinodermata</taxon>
        <taxon>Eleutherozoa</taxon>
        <taxon>Echinozoa</taxon>
        <taxon>Holothuroidea</taxon>
        <taxon>Aspidochirotacea</taxon>
        <taxon>Aspidochirotida</taxon>
        <taxon>Holothuriidae</taxon>
        <taxon>Holothuria</taxon>
    </lineage>
</organism>
<dbReference type="GO" id="GO:0016020">
    <property type="term" value="C:membrane"/>
    <property type="evidence" value="ECO:0007669"/>
    <property type="project" value="UniProtKB-SubCell"/>
</dbReference>
<feature type="transmembrane region" description="Helical" evidence="5">
    <location>
        <begin position="284"/>
        <end position="304"/>
    </location>
</feature>
<feature type="transmembrane region" description="Helical" evidence="5">
    <location>
        <begin position="167"/>
        <end position="191"/>
    </location>
</feature>
<evidence type="ECO:0000313" key="7">
    <source>
        <dbReference type="Proteomes" id="UP001152320"/>
    </source>
</evidence>
<dbReference type="AlphaFoldDB" id="A0A9Q0YUI8"/>
<feature type="transmembrane region" description="Helical" evidence="5">
    <location>
        <begin position="74"/>
        <end position="95"/>
    </location>
</feature>
<dbReference type="PANTHER" id="PTHR23423">
    <property type="entry name" value="ORGANIC SOLUTE TRANSPORTER-RELATED"/>
    <property type="match status" value="1"/>
</dbReference>
<keyword evidence="7" id="KW-1185">Reference proteome</keyword>
<evidence type="ECO:0000256" key="2">
    <source>
        <dbReference type="ARBA" id="ARBA00022692"/>
    </source>
</evidence>
<evidence type="ECO:0000256" key="1">
    <source>
        <dbReference type="ARBA" id="ARBA00004141"/>
    </source>
</evidence>
<dbReference type="EMBL" id="JAIZAY010000016">
    <property type="protein sequence ID" value="KAJ8027196.1"/>
    <property type="molecule type" value="Genomic_DNA"/>
</dbReference>
<feature type="transmembrane region" description="Helical" evidence="5">
    <location>
        <begin position="36"/>
        <end position="62"/>
    </location>
</feature>
<dbReference type="InterPro" id="IPR005178">
    <property type="entry name" value="Ostalpha/TMEM184C"/>
</dbReference>
<evidence type="ECO:0000256" key="3">
    <source>
        <dbReference type="ARBA" id="ARBA00022989"/>
    </source>
</evidence>
<comment type="caution">
    <text evidence="6">The sequence shown here is derived from an EMBL/GenBank/DDBJ whole genome shotgun (WGS) entry which is preliminary data.</text>
</comment>
<protein>
    <submittedName>
        <fullName evidence="6">Organic solute transporter subunit alpha</fullName>
    </submittedName>
</protein>
<evidence type="ECO:0000256" key="5">
    <source>
        <dbReference type="SAM" id="Phobius"/>
    </source>
</evidence>
<sequence length="387" mass="43911">MGIYLRRGTLDEYIMNCSDITVTASDVYKAYFLNGWSIAIFVTTIFFGLSTFILFGYLSVIIRQHHPFGPKRTFIVRLIGLFPVFSITSLTGFLVPRASNIAKWGSSMYLAHTIYSFLLLLMQYYGGPQEMVVKICSQPISIARAPLACCFGKCLPKVHLDPKRFHLIRYLVLQVTIIRPLCVFLNAVMWADGVQEDSFVDPLVAGLYLQGVTMVSTLTSVYGLQIFYHASLQHLSQEVIRPKFAILQAVLLTTNIESLIFTILGRLGTFPCVGPWNSGSRTDVVYNTIVVHEMFIFLVVFGIWHLRIRRRHTQGFGNVPRVEVEALPTKRDLSNEIVALEGSDVEEYPMDGTFEDRSDSTENNIRTTELDVHHIEEHLRRSQESVL</sequence>
<evidence type="ECO:0000313" key="6">
    <source>
        <dbReference type="EMBL" id="KAJ8027196.1"/>
    </source>
</evidence>
<feature type="transmembrane region" description="Helical" evidence="5">
    <location>
        <begin position="203"/>
        <end position="224"/>
    </location>
</feature>
<dbReference type="Proteomes" id="UP001152320">
    <property type="component" value="Chromosome 16"/>
</dbReference>
<keyword evidence="4 5" id="KW-0472">Membrane</keyword>
<feature type="transmembrane region" description="Helical" evidence="5">
    <location>
        <begin position="107"/>
        <end position="125"/>
    </location>
</feature>
<proteinExistence type="predicted"/>
<accession>A0A9Q0YUI8</accession>
<dbReference type="Pfam" id="PF03619">
    <property type="entry name" value="Solute_trans_a"/>
    <property type="match status" value="1"/>
</dbReference>
<name>A0A9Q0YUI8_HOLLE</name>
<gene>
    <name evidence="6" type="ORF">HOLleu_32269</name>
</gene>